<protein>
    <submittedName>
        <fullName evidence="11">Zinc finger protein ZIC 2</fullName>
    </submittedName>
</protein>
<dbReference type="PANTHER" id="PTHR45718">
    <property type="entry name" value="TRANSCRIPTIONAL ACTIVATOR CUBITUS INTERRUPTUS"/>
    <property type="match status" value="1"/>
</dbReference>
<keyword evidence="3" id="KW-0677">Repeat</keyword>
<dbReference type="Proteomes" id="UP001151516">
    <property type="component" value="Unassembled WGS sequence"/>
</dbReference>
<feature type="domain" description="C2H2-type" evidence="10">
    <location>
        <begin position="86"/>
        <end position="115"/>
    </location>
</feature>
<dbReference type="SUPFAM" id="SSF57667">
    <property type="entry name" value="beta-beta-alpha zinc fingers"/>
    <property type="match status" value="1"/>
</dbReference>
<feature type="coiled-coil region" evidence="8">
    <location>
        <begin position="185"/>
        <end position="219"/>
    </location>
</feature>
<dbReference type="EMBL" id="JANBTX010000009">
    <property type="protein sequence ID" value="KAJ2690610.1"/>
    <property type="molecule type" value="Genomic_DNA"/>
</dbReference>
<dbReference type="Gene3D" id="3.30.160.60">
    <property type="entry name" value="Classic Zinc Finger"/>
    <property type="match status" value="2"/>
</dbReference>
<evidence type="ECO:0000256" key="3">
    <source>
        <dbReference type="ARBA" id="ARBA00022737"/>
    </source>
</evidence>
<evidence type="ECO:0000256" key="8">
    <source>
        <dbReference type="SAM" id="Coils"/>
    </source>
</evidence>
<keyword evidence="8" id="KW-0175">Coiled coil</keyword>
<dbReference type="GO" id="GO:0000978">
    <property type="term" value="F:RNA polymerase II cis-regulatory region sequence-specific DNA binding"/>
    <property type="evidence" value="ECO:0007669"/>
    <property type="project" value="TreeGrafter"/>
</dbReference>
<accession>A0A9W8GP04</accession>
<evidence type="ECO:0000256" key="5">
    <source>
        <dbReference type="ARBA" id="ARBA00022833"/>
    </source>
</evidence>
<evidence type="ECO:0000256" key="6">
    <source>
        <dbReference type="ARBA" id="ARBA00023242"/>
    </source>
</evidence>
<name>A0A9W8GP04_9FUNG</name>
<keyword evidence="4 7" id="KW-0863">Zinc-finger</keyword>
<evidence type="ECO:0000256" key="9">
    <source>
        <dbReference type="SAM" id="MobiDB-lite"/>
    </source>
</evidence>
<keyword evidence="6" id="KW-0539">Nucleus</keyword>
<dbReference type="OrthoDB" id="3437960at2759"/>
<evidence type="ECO:0000259" key="10">
    <source>
        <dbReference type="PROSITE" id="PS50157"/>
    </source>
</evidence>
<dbReference type="GO" id="GO:0005634">
    <property type="term" value="C:nucleus"/>
    <property type="evidence" value="ECO:0007669"/>
    <property type="project" value="UniProtKB-SubCell"/>
</dbReference>
<dbReference type="Pfam" id="PF00096">
    <property type="entry name" value="zf-C2H2"/>
    <property type="match status" value="1"/>
</dbReference>
<keyword evidence="2" id="KW-0479">Metal-binding</keyword>
<proteinExistence type="predicted"/>
<dbReference type="PROSITE" id="PS50157">
    <property type="entry name" value="ZINC_FINGER_C2H2_2"/>
    <property type="match status" value="1"/>
</dbReference>
<evidence type="ECO:0000256" key="2">
    <source>
        <dbReference type="ARBA" id="ARBA00022723"/>
    </source>
</evidence>
<evidence type="ECO:0000256" key="4">
    <source>
        <dbReference type="ARBA" id="ARBA00022771"/>
    </source>
</evidence>
<dbReference type="InterPro" id="IPR043359">
    <property type="entry name" value="GLI-like"/>
</dbReference>
<evidence type="ECO:0000256" key="1">
    <source>
        <dbReference type="ARBA" id="ARBA00004123"/>
    </source>
</evidence>
<gene>
    <name evidence="11" type="primary">ZIC2</name>
    <name evidence="11" type="ORF">IWW39_000551</name>
</gene>
<reference evidence="11" key="1">
    <citation type="submission" date="2022-07" db="EMBL/GenBank/DDBJ databases">
        <title>Phylogenomic reconstructions and comparative analyses of Kickxellomycotina fungi.</title>
        <authorList>
            <person name="Reynolds N.K."/>
            <person name="Stajich J.E."/>
            <person name="Barry K."/>
            <person name="Grigoriev I.V."/>
            <person name="Crous P."/>
            <person name="Smith M.E."/>
        </authorList>
    </citation>
    <scope>NUCLEOTIDE SEQUENCE</scope>
    <source>
        <strain evidence="11">CBS 109367</strain>
    </source>
</reference>
<dbReference type="PROSITE" id="PS00028">
    <property type="entry name" value="ZINC_FINGER_C2H2_1"/>
    <property type="match status" value="2"/>
</dbReference>
<feature type="region of interest" description="Disordered" evidence="9">
    <location>
        <begin position="162"/>
        <end position="183"/>
    </location>
</feature>
<comment type="caution">
    <text evidence="11">The sequence shown here is derived from an EMBL/GenBank/DDBJ whole genome shotgun (WGS) entry which is preliminary data.</text>
</comment>
<keyword evidence="5" id="KW-0862">Zinc</keyword>
<dbReference type="SMART" id="SM00355">
    <property type="entry name" value="ZnF_C2H2"/>
    <property type="match status" value="3"/>
</dbReference>
<evidence type="ECO:0000313" key="12">
    <source>
        <dbReference type="Proteomes" id="UP001151516"/>
    </source>
</evidence>
<evidence type="ECO:0000256" key="7">
    <source>
        <dbReference type="PROSITE-ProRule" id="PRU00042"/>
    </source>
</evidence>
<sequence>MASSDIDHPSSSAPVIGRVACAWRACTAEFASSHLLAIHLSLAHISPDPQAQHSCQWRSCPQHDLPAPTRYDLILHLKDHTGDRAYLCPYDGCDKIYKRSDFLIRHTRQHSATLSSPWRRSTARAKDRQITPRAELLLLHSTSSSESDEDDDDDPVLKSAKRRLSASDSDSYHPPLSAASESTEATMLEAQLAYLRDQVANQTKELARVKDKSRRLRLENDILIDALAHP</sequence>
<dbReference type="InterPro" id="IPR036236">
    <property type="entry name" value="Znf_C2H2_sf"/>
</dbReference>
<dbReference type="PANTHER" id="PTHR45718:SF4">
    <property type="entry name" value="TRANSCRIPTIONAL ACTIVATOR CUBITUS INTERRUPTUS"/>
    <property type="match status" value="1"/>
</dbReference>
<dbReference type="AlphaFoldDB" id="A0A9W8GP04"/>
<keyword evidence="12" id="KW-1185">Reference proteome</keyword>
<evidence type="ECO:0000313" key="11">
    <source>
        <dbReference type="EMBL" id="KAJ2690610.1"/>
    </source>
</evidence>
<organism evidence="11 12">
    <name type="scientific">Coemansia spiralis</name>
    <dbReference type="NCBI Taxonomy" id="417178"/>
    <lineage>
        <taxon>Eukaryota</taxon>
        <taxon>Fungi</taxon>
        <taxon>Fungi incertae sedis</taxon>
        <taxon>Zoopagomycota</taxon>
        <taxon>Kickxellomycotina</taxon>
        <taxon>Kickxellomycetes</taxon>
        <taxon>Kickxellales</taxon>
        <taxon>Kickxellaceae</taxon>
        <taxon>Coemansia</taxon>
    </lineage>
</organism>
<dbReference type="InterPro" id="IPR013087">
    <property type="entry name" value="Znf_C2H2_type"/>
</dbReference>
<dbReference type="GO" id="GO:0008270">
    <property type="term" value="F:zinc ion binding"/>
    <property type="evidence" value="ECO:0007669"/>
    <property type="project" value="UniProtKB-KW"/>
</dbReference>
<dbReference type="GO" id="GO:0000981">
    <property type="term" value="F:DNA-binding transcription factor activity, RNA polymerase II-specific"/>
    <property type="evidence" value="ECO:0007669"/>
    <property type="project" value="TreeGrafter"/>
</dbReference>
<comment type="subcellular location">
    <subcellularLocation>
        <location evidence="1">Nucleus</location>
    </subcellularLocation>
</comment>